<keyword evidence="2" id="KW-1185">Reference proteome</keyword>
<name>A0A922L4H0_DERFA</name>
<comment type="caution">
    <text evidence="1">The sequence shown here is derived from an EMBL/GenBank/DDBJ whole genome shotgun (WGS) entry which is preliminary data.</text>
</comment>
<reference evidence="1" key="2">
    <citation type="journal article" date="2022" name="Res Sq">
        <title>Comparative Genomics Reveals Insights into the Divergent Evolution of Astigmatic Mites and Household Pest Adaptations.</title>
        <authorList>
            <person name="Xiong Q."/>
            <person name="Wan A.T.-Y."/>
            <person name="Liu X.-Y."/>
            <person name="Fung C.S.-H."/>
            <person name="Xiao X."/>
            <person name="Malainual N."/>
            <person name="Hou J."/>
            <person name="Wang L."/>
            <person name="Wang M."/>
            <person name="Yang K."/>
            <person name="Cui Y."/>
            <person name="Leung E."/>
            <person name="Nong W."/>
            <person name="Shin S.-K."/>
            <person name="Au S."/>
            <person name="Jeong K.Y."/>
            <person name="Chew F.T."/>
            <person name="Hui J."/>
            <person name="Leung T.F."/>
            <person name="Tungtrongchitr A."/>
            <person name="Zhong N."/>
            <person name="Liu Z."/>
            <person name="Tsui S."/>
        </authorList>
    </citation>
    <scope>NUCLEOTIDE SEQUENCE</scope>
    <source>
        <strain evidence="1">Derf</strain>
        <tissue evidence="1">Whole organism</tissue>
    </source>
</reference>
<dbReference type="EMBL" id="ASGP02000005">
    <property type="protein sequence ID" value="KAH9506379.1"/>
    <property type="molecule type" value="Genomic_DNA"/>
</dbReference>
<organism evidence="1 2">
    <name type="scientific">Dermatophagoides farinae</name>
    <name type="common">American house dust mite</name>
    <dbReference type="NCBI Taxonomy" id="6954"/>
    <lineage>
        <taxon>Eukaryota</taxon>
        <taxon>Metazoa</taxon>
        <taxon>Ecdysozoa</taxon>
        <taxon>Arthropoda</taxon>
        <taxon>Chelicerata</taxon>
        <taxon>Arachnida</taxon>
        <taxon>Acari</taxon>
        <taxon>Acariformes</taxon>
        <taxon>Sarcoptiformes</taxon>
        <taxon>Astigmata</taxon>
        <taxon>Psoroptidia</taxon>
        <taxon>Analgoidea</taxon>
        <taxon>Pyroglyphidae</taxon>
        <taxon>Dermatophagoidinae</taxon>
        <taxon>Dermatophagoides</taxon>
    </lineage>
</organism>
<accession>A0A922L4H0</accession>
<gene>
    <name evidence="1" type="ORF">DERF_011117</name>
</gene>
<evidence type="ECO:0000313" key="1">
    <source>
        <dbReference type="EMBL" id="KAH9506379.1"/>
    </source>
</evidence>
<reference evidence="1" key="1">
    <citation type="submission" date="2013-05" db="EMBL/GenBank/DDBJ databases">
        <authorList>
            <person name="Yim A.K.Y."/>
            <person name="Chan T.F."/>
            <person name="Ji K.M."/>
            <person name="Liu X.Y."/>
            <person name="Zhou J.W."/>
            <person name="Li R.Q."/>
            <person name="Yang K.Y."/>
            <person name="Li J."/>
            <person name="Li M."/>
            <person name="Law P.T.W."/>
            <person name="Wu Y.L."/>
            <person name="Cai Z.L."/>
            <person name="Qin H."/>
            <person name="Bao Y."/>
            <person name="Leung R.K.K."/>
            <person name="Ng P.K.S."/>
            <person name="Zou J."/>
            <person name="Zhong X.J."/>
            <person name="Ran P.X."/>
            <person name="Zhong N.S."/>
            <person name="Liu Z.G."/>
            <person name="Tsui S.K.W."/>
        </authorList>
    </citation>
    <scope>NUCLEOTIDE SEQUENCE</scope>
    <source>
        <strain evidence="1">Derf</strain>
        <tissue evidence="1">Whole organism</tissue>
    </source>
</reference>
<dbReference type="AlphaFoldDB" id="A0A922L4H0"/>
<sequence length="72" mass="8690">MFIMNLSLHYYHCCYDMNDWVAAATAAETVRVKRNNNPLHIARLIFEKRNLYVFWYFGAGQSIYGWNRYVYV</sequence>
<dbReference type="Proteomes" id="UP000790347">
    <property type="component" value="Unassembled WGS sequence"/>
</dbReference>
<evidence type="ECO:0000313" key="2">
    <source>
        <dbReference type="Proteomes" id="UP000790347"/>
    </source>
</evidence>
<protein>
    <submittedName>
        <fullName evidence="1">Uncharacterized protein</fullName>
    </submittedName>
</protein>
<proteinExistence type="predicted"/>